<evidence type="ECO:0000256" key="1">
    <source>
        <dbReference type="ARBA" id="ARBA00023242"/>
    </source>
</evidence>
<dbReference type="Proteomes" id="UP001244011">
    <property type="component" value="Unassembled WGS sequence"/>
</dbReference>
<dbReference type="InterPro" id="IPR036864">
    <property type="entry name" value="Zn2-C6_fun-type_DNA-bd_sf"/>
</dbReference>
<dbReference type="InterPro" id="IPR001138">
    <property type="entry name" value="Zn2Cys6_DnaBD"/>
</dbReference>
<dbReference type="AlphaFoldDB" id="A0AAJ0FCD3"/>
<gene>
    <name evidence="4" type="ORF">QBC33DRAFT_549819</name>
</gene>
<feature type="compositionally biased region" description="Basic and acidic residues" evidence="2">
    <location>
        <begin position="265"/>
        <end position="276"/>
    </location>
</feature>
<proteinExistence type="predicted"/>
<accession>A0AAJ0FCD3</accession>
<feature type="compositionally biased region" description="Polar residues" evidence="2">
    <location>
        <begin position="86"/>
        <end position="116"/>
    </location>
</feature>
<organism evidence="4 5">
    <name type="scientific">Phialemonium atrogriseum</name>
    <dbReference type="NCBI Taxonomy" id="1093897"/>
    <lineage>
        <taxon>Eukaryota</taxon>
        <taxon>Fungi</taxon>
        <taxon>Dikarya</taxon>
        <taxon>Ascomycota</taxon>
        <taxon>Pezizomycotina</taxon>
        <taxon>Sordariomycetes</taxon>
        <taxon>Sordariomycetidae</taxon>
        <taxon>Cephalothecales</taxon>
        <taxon>Cephalothecaceae</taxon>
        <taxon>Phialemonium</taxon>
    </lineage>
</organism>
<dbReference type="GO" id="GO:0008270">
    <property type="term" value="F:zinc ion binding"/>
    <property type="evidence" value="ECO:0007669"/>
    <property type="project" value="InterPro"/>
</dbReference>
<comment type="caution">
    <text evidence="4">The sequence shown here is derived from an EMBL/GenBank/DDBJ whole genome shotgun (WGS) entry which is preliminary data.</text>
</comment>
<keyword evidence="1" id="KW-0539">Nucleus</keyword>
<reference evidence="4" key="1">
    <citation type="submission" date="2023-06" db="EMBL/GenBank/DDBJ databases">
        <title>Genome-scale phylogeny and comparative genomics of the fungal order Sordariales.</title>
        <authorList>
            <consortium name="Lawrence Berkeley National Laboratory"/>
            <person name="Hensen N."/>
            <person name="Bonometti L."/>
            <person name="Westerberg I."/>
            <person name="Brannstrom I.O."/>
            <person name="Guillou S."/>
            <person name="Cros-Aarteil S."/>
            <person name="Calhoun S."/>
            <person name="Haridas S."/>
            <person name="Kuo A."/>
            <person name="Mondo S."/>
            <person name="Pangilinan J."/>
            <person name="Riley R."/>
            <person name="Labutti K."/>
            <person name="Andreopoulos B."/>
            <person name="Lipzen A."/>
            <person name="Chen C."/>
            <person name="Yanf M."/>
            <person name="Daum C."/>
            <person name="Ng V."/>
            <person name="Clum A."/>
            <person name="Steindorff A."/>
            <person name="Ohm R."/>
            <person name="Martin F."/>
            <person name="Silar P."/>
            <person name="Natvig D."/>
            <person name="Lalanne C."/>
            <person name="Gautier V."/>
            <person name="Ament-Velasquez S.L."/>
            <person name="Kruys A."/>
            <person name="Hutchinson M.I."/>
            <person name="Powell A.J."/>
            <person name="Barry K."/>
            <person name="Miller A.N."/>
            <person name="Grigoriev I.V."/>
            <person name="Debuchy R."/>
            <person name="Gladieux P."/>
            <person name="Thoren M.H."/>
            <person name="Johannesson H."/>
        </authorList>
    </citation>
    <scope>NUCLEOTIDE SEQUENCE</scope>
    <source>
        <strain evidence="4">8032-3</strain>
    </source>
</reference>
<dbReference type="SMART" id="SM00066">
    <property type="entry name" value="GAL4"/>
    <property type="match status" value="1"/>
</dbReference>
<dbReference type="PROSITE" id="PS00463">
    <property type="entry name" value="ZN2_CY6_FUNGAL_1"/>
    <property type="match status" value="1"/>
</dbReference>
<dbReference type="EMBL" id="MU839027">
    <property type="protein sequence ID" value="KAK1763481.1"/>
    <property type="molecule type" value="Genomic_DNA"/>
</dbReference>
<feature type="domain" description="Zn(2)-C6 fungal-type" evidence="3">
    <location>
        <begin position="28"/>
        <end position="58"/>
    </location>
</feature>
<feature type="compositionally biased region" description="Polar residues" evidence="2">
    <location>
        <begin position="61"/>
        <end position="79"/>
    </location>
</feature>
<dbReference type="GeneID" id="85312186"/>
<evidence type="ECO:0000259" key="3">
    <source>
        <dbReference type="PROSITE" id="PS00463"/>
    </source>
</evidence>
<sequence>MAPDIFDPAASMMMIHVHPSRQSQMRRACDRCHGFKLKCVRDNDGEACRRCLRALVECVSSPPTRSRRQTQAPTASNSAAEWDSAGTGNVTQGPTQWSEQPQSQQMPTASRPSTDQGPIFDGHGSSDLQPDADTFPWHRNLDDANASNMSSGLSDFSIPLDPSFLSSIMGVGMDLDLDLAQINGVITHSNSHSHSHSHSADGTGVSPSPVSSSLLGAHASGDSASSSSNRSTLPSSTTAPASTSATNRPTRPTQPDTLDQAMADSPRDRNPPDHSDLAVWLSKLSDLNIRMMQHLNSIPEVGPEGSVQSEQEQIFGIDETFHVSQLFIDTLSQICSRLPPPPVDNNYTPRDKSDASILTLDPASELLVFSNYLRLLETYDRIFRQMQACLARKQGDSSIKYPFQMPGLTIGSFNLSSKSETQSLFLVNLMEAMLTRSRDLVSEMASPKDTLGYRGNFECFGGVSLVIVPDLALRAIRTREAVTLKLVDNLKKTIMQSKLS</sequence>
<keyword evidence="5" id="KW-1185">Reference proteome</keyword>
<evidence type="ECO:0000313" key="4">
    <source>
        <dbReference type="EMBL" id="KAK1763481.1"/>
    </source>
</evidence>
<dbReference type="CDD" id="cd00067">
    <property type="entry name" value="GAL4"/>
    <property type="match status" value="1"/>
</dbReference>
<protein>
    <recommendedName>
        <fullName evidence="3">Zn(2)-C6 fungal-type domain-containing protein</fullName>
    </recommendedName>
</protein>
<dbReference type="RefSeq" id="XP_060279694.1">
    <property type="nucleotide sequence ID" value="XM_060428999.1"/>
</dbReference>
<feature type="region of interest" description="Disordered" evidence="2">
    <location>
        <begin position="189"/>
        <end position="276"/>
    </location>
</feature>
<dbReference type="SUPFAM" id="SSF57701">
    <property type="entry name" value="Zn2/Cys6 DNA-binding domain"/>
    <property type="match status" value="1"/>
</dbReference>
<feature type="compositionally biased region" description="Polar residues" evidence="2">
    <location>
        <begin position="247"/>
        <end position="257"/>
    </location>
</feature>
<evidence type="ECO:0000256" key="2">
    <source>
        <dbReference type="SAM" id="MobiDB-lite"/>
    </source>
</evidence>
<feature type="region of interest" description="Disordered" evidence="2">
    <location>
        <begin position="60"/>
        <end position="139"/>
    </location>
</feature>
<name>A0AAJ0FCD3_9PEZI</name>
<dbReference type="GO" id="GO:0000981">
    <property type="term" value="F:DNA-binding transcription factor activity, RNA polymerase II-specific"/>
    <property type="evidence" value="ECO:0007669"/>
    <property type="project" value="InterPro"/>
</dbReference>
<dbReference type="Gene3D" id="4.10.240.10">
    <property type="entry name" value="Zn(2)-C6 fungal-type DNA-binding domain"/>
    <property type="match status" value="1"/>
</dbReference>
<feature type="compositionally biased region" description="Low complexity" evidence="2">
    <location>
        <begin position="204"/>
        <end position="246"/>
    </location>
</feature>
<evidence type="ECO:0000313" key="5">
    <source>
        <dbReference type="Proteomes" id="UP001244011"/>
    </source>
</evidence>